<dbReference type="RefSeq" id="XP_060447115.1">
    <property type="nucleotide sequence ID" value="XM_060592310.1"/>
</dbReference>
<dbReference type="GeneID" id="85477172"/>
<keyword evidence="3" id="KW-1185">Reference proteome</keyword>
<evidence type="ECO:0000313" key="2">
    <source>
        <dbReference type="EMBL" id="KAK1638508.1"/>
    </source>
</evidence>
<dbReference type="Proteomes" id="UP001243989">
    <property type="component" value="Unassembled WGS sequence"/>
</dbReference>
<evidence type="ECO:0000256" key="1">
    <source>
        <dbReference type="SAM" id="MobiDB-lite"/>
    </source>
</evidence>
<feature type="region of interest" description="Disordered" evidence="1">
    <location>
        <begin position="269"/>
        <end position="305"/>
    </location>
</feature>
<gene>
    <name evidence="2" type="ORF">BDP81DRAFT_448535</name>
</gene>
<protein>
    <submittedName>
        <fullName evidence="2">Uncharacterized protein</fullName>
    </submittedName>
</protein>
<reference evidence="2" key="1">
    <citation type="submission" date="2021-06" db="EMBL/GenBank/DDBJ databases">
        <title>Comparative genomics, transcriptomics and evolutionary studies reveal genomic signatures of adaptation to plant cell wall in hemibiotrophic fungi.</title>
        <authorList>
            <consortium name="DOE Joint Genome Institute"/>
            <person name="Baroncelli R."/>
            <person name="Diaz J.F."/>
            <person name="Benocci T."/>
            <person name="Peng M."/>
            <person name="Battaglia E."/>
            <person name="Haridas S."/>
            <person name="Andreopoulos W."/>
            <person name="Labutti K."/>
            <person name="Pangilinan J."/>
            <person name="Floch G.L."/>
            <person name="Makela M.R."/>
            <person name="Henrissat B."/>
            <person name="Grigoriev I.V."/>
            <person name="Crouch J.A."/>
            <person name="De Vries R.P."/>
            <person name="Sukno S.A."/>
            <person name="Thon M.R."/>
        </authorList>
    </citation>
    <scope>NUCLEOTIDE SEQUENCE</scope>
    <source>
        <strain evidence="2">CBS 102054</strain>
    </source>
</reference>
<dbReference type="AlphaFoldDB" id="A0AAI9ZX16"/>
<accession>A0AAI9ZX16</accession>
<dbReference type="EMBL" id="JAHMHQ010000007">
    <property type="protein sequence ID" value="KAK1638508.1"/>
    <property type="molecule type" value="Genomic_DNA"/>
</dbReference>
<evidence type="ECO:0000313" key="3">
    <source>
        <dbReference type="Proteomes" id="UP001243989"/>
    </source>
</evidence>
<sequence>MKKATCSGAACVQNAIAKMEELGGIFPLPVAGGTFQNSLRYLLIHESGSCAMPESECGIPTWNGDPSQPTNVPRYLCDNSGPNSQALRFLKALMQTVAFLLASSCPTPNSLGPHLHYHTILKHIRAVFHIKQLEISSRAVMYDFGRQYLASIFKHRTQVGCKVARIPAGRNEQVHESILHSLSNGAADSVIVGFKTVLVDNDRECEPEGCLQTVTIPSNAFQTTQELDSDILKLISVPVFRAQSKRDCEAETSTLYDIMRQISAITKPEVAPVLPSGDTNTPRSISQSTDRQDDGDQKSLSPELRSILPMHLEPTLRRRSHLRLTAVNRRTKSLQRRLYERQRFLVYLESSAMASNCRIHPSTEGNNSSNNVNNATTDTTIPKIPANRMGPTLSSRAPGQRVRWLPSRWLPFYPYPKPATPTPIVVHNYAGNTKLRDVLGAGVIGALASRHMDATSSSVPGHVVDTIDSLQTVTHRNLGQYHGPEATIHNASPMALAYEGDPSESFVPLEASAIVGSESIPARHQNEEYGEIATSQHHRTPNVQDNREDFGLELDLIQSPGVRYDEDESLSDCGSLEVDASGNVDPEASTLPCHVRGCQQPGHRFVATGFPCSEPEGCHRPAPQKITQGSSNSGEHISP</sequence>
<feature type="compositionally biased region" description="Polar residues" evidence="1">
    <location>
        <begin position="277"/>
        <end position="289"/>
    </location>
</feature>
<feature type="region of interest" description="Disordered" evidence="1">
    <location>
        <begin position="378"/>
        <end position="398"/>
    </location>
</feature>
<feature type="compositionally biased region" description="Polar residues" evidence="1">
    <location>
        <begin position="625"/>
        <end position="639"/>
    </location>
</feature>
<feature type="region of interest" description="Disordered" evidence="1">
    <location>
        <begin position="616"/>
        <end position="639"/>
    </location>
</feature>
<organism evidence="2 3">
    <name type="scientific">Colletotrichum phormii</name>
    <dbReference type="NCBI Taxonomy" id="359342"/>
    <lineage>
        <taxon>Eukaryota</taxon>
        <taxon>Fungi</taxon>
        <taxon>Dikarya</taxon>
        <taxon>Ascomycota</taxon>
        <taxon>Pezizomycotina</taxon>
        <taxon>Sordariomycetes</taxon>
        <taxon>Hypocreomycetidae</taxon>
        <taxon>Glomerellales</taxon>
        <taxon>Glomerellaceae</taxon>
        <taxon>Colletotrichum</taxon>
        <taxon>Colletotrichum acutatum species complex</taxon>
    </lineage>
</organism>
<proteinExistence type="predicted"/>
<name>A0AAI9ZX16_9PEZI</name>
<comment type="caution">
    <text evidence="2">The sequence shown here is derived from an EMBL/GenBank/DDBJ whole genome shotgun (WGS) entry which is preliminary data.</text>
</comment>